<comment type="caution">
    <text evidence="3">The sequence shown here is derived from an EMBL/GenBank/DDBJ whole genome shotgun (WGS) entry which is preliminary data.</text>
</comment>
<feature type="domain" description="Molybdopterin oxidoreductase" evidence="2">
    <location>
        <begin position="47"/>
        <end position="410"/>
    </location>
</feature>
<dbReference type="GO" id="GO:0015948">
    <property type="term" value="P:methanogenesis"/>
    <property type="evidence" value="ECO:0007669"/>
    <property type="project" value="InterPro"/>
</dbReference>
<sequence>MTVITDALCPFCGCLCDDLTIVVEDNKITDVKQACKLGASKIMGHHRIKAPMMRKDKNSEFKEVSYEEAINEAANILSNSKRPLLYGWASAVCEVHKKGILLAEELGAIIDNTATVCHGPSTLAVHEKGLPSATLGQVKNRADVIVFWGSNPVHAHPRHMGRYSVFAKGLFSEKGRKGRKVVVVDVRKTDTANMADQFVQLEQGSDYLVISALRAILSGHADVVPESVGGVSKEQLSKLVDTLKTGKFVGIFFGMGLTQSKSRYKNIDNAISLVTELNAFTKCVITPMRGHYNVTGFGNVCAWETGFATAVDFARGAPYYNPGETAANDVLLRKETDAAMIIAGDAGAHFPADSVRHLAKIPVVQIDPYWNPTTEVANVVIPVAICGVEVEGTAYRMDGVSLRMRKMVEPTHLPDTEVLEKITERVKALRGE</sequence>
<dbReference type="GO" id="GO:0003954">
    <property type="term" value="F:NADH dehydrogenase activity"/>
    <property type="evidence" value="ECO:0007669"/>
    <property type="project" value="TreeGrafter"/>
</dbReference>
<keyword evidence="1" id="KW-0560">Oxidoreductase</keyword>
<dbReference type="InterPro" id="IPR016457">
    <property type="entry name" value="Formylmethanofuran_DH_bsu"/>
</dbReference>
<dbReference type="PIRSF" id="PIRSF005646">
    <property type="entry name" value="FwdB"/>
    <property type="match status" value="1"/>
</dbReference>
<dbReference type="Gene3D" id="3.40.228.10">
    <property type="entry name" value="Dimethylsulfoxide Reductase, domain 2"/>
    <property type="match status" value="2"/>
</dbReference>
<dbReference type="InterPro" id="IPR050123">
    <property type="entry name" value="Prok_molybdopt-oxidoreductase"/>
</dbReference>
<dbReference type="NCBIfam" id="TIGR03129">
    <property type="entry name" value="one_C_dehyd_B"/>
    <property type="match status" value="1"/>
</dbReference>
<dbReference type="GO" id="GO:0022904">
    <property type="term" value="P:respiratory electron transport chain"/>
    <property type="evidence" value="ECO:0007669"/>
    <property type="project" value="TreeGrafter"/>
</dbReference>
<evidence type="ECO:0000259" key="2">
    <source>
        <dbReference type="Pfam" id="PF00384"/>
    </source>
</evidence>
<proteinExistence type="predicted"/>
<dbReference type="AlphaFoldDB" id="A0A0P7ZH24"/>
<dbReference type="EMBL" id="LKCM01000102">
    <property type="protein sequence ID" value="KPQ44236.1"/>
    <property type="molecule type" value="Genomic_DNA"/>
</dbReference>
<evidence type="ECO:0000313" key="4">
    <source>
        <dbReference type="Proteomes" id="UP000050360"/>
    </source>
</evidence>
<dbReference type="GO" id="GO:0016020">
    <property type="term" value="C:membrane"/>
    <property type="evidence" value="ECO:0007669"/>
    <property type="project" value="TreeGrafter"/>
</dbReference>
<reference evidence="3 4" key="1">
    <citation type="submission" date="2015-09" db="EMBL/GenBank/DDBJ databases">
        <title>A metagenomics-based metabolic model of nitrate-dependent anaerobic oxidation of methane by Methanoperedens-like archaea.</title>
        <authorList>
            <person name="Arshad A."/>
            <person name="Speth D.R."/>
            <person name="De Graaf R.M."/>
            <person name="Op Den Camp H.J."/>
            <person name="Jetten M.S."/>
            <person name="Welte C.U."/>
        </authorList>
    </citation>
    <scope>NUCLEOTIDE SEQUENCE [LARGE SCALE GENOMIC DNA]</scope>
</reference>
<dbReference type="PANTHER" id="PTHR43105:SF14">
    <property type="entry name" value="FORMATE DEHYDROGENASE H"/>
    <property type="match status" value="1"/>
</dbReference>
<name>A0A0P7ZH24_9EURY</name>
<dbReference type="PANTHER" id="PTHR43105">
    <property type="entry name" value="RESPIRATORY NITRATE REDUCTASE"/>
    <property type="match status" value="1"/>
</dbReference>
<dbReference type="Proteomes" id="UP000050360">
    <property type="component" value="Unassembled WGS sequence"/>
</dbReference>
<dbReference type="SUPFAM" id="SSF53706">
    <property type="entry name" value="Formate dehydrogenase/DMSO reductase, domains 1-3"/>
    <property type="match status" value="1"/>
</dbReference>
<organism evidence="3 4">
    <name type="scientific">Candidatus Methanoperedens nitratireducens</name>
    <dbReference type="NCBI Taxonomy" id="1392998"/>
    <lineage>
        <taxon>Archaea</taxon>
        <taxon>Methanobacteriati</taxon>
        <taxon>Methanobacteriota</taxon>
        <taxon>Stenosarchaea group</taxon>
        <taxon>Methanomicrobia</taxon>
        <taxon>Methanosarcinales</taxon>
        <taxon>ANME-2 cluster</taxon>
        <taxon>Candidatus Methanoperedentaceae</taxon>
        <taxon>Candidatus Methanoperedens</taxon>
    </lineage>
</organism>
<dbReference type="Gene3D" id="3.40.50.740">
    <property type="match status" value="2"/>
</dbReference>
<dbReference type="InterPro" id="IPR006656">
    <property type="entry name" value="Mopterin_OxRdtase"/>
</dbReference>
<evidence type="ECO:0000256" key="1">
    <source>
        <dbReference type="ARBA" id="ARBA00023002"/>
    </source>
</evidence>
<evidence type="ECO:0000313" key="3">
    <source>
        <dbReference type="EMBL" id="KPQ44236.1"/>
    </source>
</evidence>
<dbReference type="PATRIC" id="fig|1719120.3.peg.1305"/>
<protein>
    <submittedName>
        <fullName evidence="3">Molybdenum dependent formylmethanofuran dehydrogenase subunit fmdB</fullName>
    </submittedName>
</protein>
<dbReference type="CDD" id="cd02761">
    <property type="entry name" value="MopB_FmdB-FwdB"/>
    <property type="match status" value="1"/>
</dbReference>
<gene>
    <name evidence="3" type="primary">fmdB</name>
    <name evidence="3" type="ORF">MPEBLZ_01218</name>
</gene>
<dbReference type="Pfam" id="PF00384">
    <property type="entry name" value="Molybdopterin"/>
    <property type="match status" value="1"/>
</dbReference>
<accession>A0A0P7ZH24</accession>
<dbReference type="GO" id="GO:0018493">
    <property type="term" value="F:formylmethanofuran dehydrogenase activity"/>
    <property type="evidence" value="ECO:0007669"/>
    <property type="project" value="InterPro"/>
</dbReference>